<comment type="cofactor">
    <cofactor evidence="1">
        <name>thiamine diphosphate</name>
        <dbReference type="ChEBI" id="CHEBI:58937"/>
    </cofactor>
</comment>
<dbReference type="InterPro" id="IPR001017">
    <property type="entry name" value="DH_E1"/>
</dbReference>
<accession>A0A6J7CHH2</accession>
<organism evidence="5">
    <name type="scientific">freshwater metagenome</name>
    <dbReference type="NCBI Taxonomy" id="449393"/>
    <lineage>
        <taxon>unclassified sequences</taxon>
        <taxon>metagenomes</taxon>
        <taxon>ecological metagenomes</taxon>
    </lineage>
</organism>
<dbReference type="GO" id="GO:0004739">
    <property type="term" value="F:pyruvate dehydrogenase (acetyl-transferring) activity"/>
    <property type="evidence" value="ECO:0007669"/>
    <property type="project" value="TreeGrafter"/>
</dbReference>
<dbReference type="EMBL" id="CAFBLH010000001">
    <property type="protein sequence ID" value="CAB4855599.1"/>
    <property type="molecule type" value="Genomic_DNA"/>
</dbReference>
<dbReference type="Gene3D" id="3.40.50.970">
    <property type="match status" value="1"/>
</dbReference>
<reference evidence="5" key="1">
    <citation type="submission" date="2020-05" db="EMBL/GenBank/DDBJ databases">
        <authorList>
            <person name="Chiriac C."/>
            <person name="Salcher M."/>
            <person name="Ghai R."/>
            <person name="Kavagutti S V."/>
        </authorList>
    </citation>
    <scope>NUCLEOTIDE SEQUENCE</scope>
</reference>
<dbReference type="CDD" id="cd02000">
    <property type="entry name" value="TPP_E1_PDC_ADC_BCADC"/>
    <property type="match status" value="1"/>
</dbReference>
<feature type="domain" description="Dehydrogenase E1 component" evidence="4">
    <location>
        <begin position="20"/>
        <end position="310"/>
    </location>
</feature>
<keyword evidence="2" id="KW-0560">Oxidoreductase</keyword>
<dbReference type="InterPro" id="IPR029061">
    <property type="entry name" value="THDP-binding"/>
</dbReference>
<name>A0A6J7CHH2_9ZZZZ</name>
<dbReference type="AlphaFoldDB" id="A0A6J7CHH2"/>
<dbReference type="Pfam" id="PF00676">
    <property type="entry name" value="E1_dh"/>
    <property type="match status" value="1"/>
</dbReference>
<dbReference type="GO" id="GO:0006086">
    <property type="term" value="P:pyruvate decarboxylation to acetyl-CoA"/>
    <property type="evidence" value="ECO:0007669"/>
    <property type="project" value="TreeGrafter"/>
</dbReference>
<gene>
    <name evidence="5" type="ORF">UFOPK3342_00082</name>
</gene>
<dbReference type="PANTHER" id="PTHR11516">
    <property type="entry name" value="PYRUVATE DEHYDROGENASE E1 COMPONENT, ALPHA SUBUNIT BACTERIAL AND ORGANELLAR"/>
    <property type="match status" value="1"/>
</dbReference>
<dbReference type="SUPFAM" id="SSF52518">
    <property type="entry name" value="Thiamin diphosphate-binding fold (THDP-binding)"/>
    <property type="match status" value="1"/>
</dbReference>
<evidence type="ECO:0000256" key="2">
    <source>
        <dbReference type="ARBA" id="ARBA00023002"/>
    </source>
</evidence>
<sequence>MTTSLIRRQALDTELGRLERMLEIRAVEESIQTLYNDGHVRGSTHLANGQEAISVGIASILRPTDVVTCTYRGHATALALGVSPEGVLGEICGRVIGCSGGLGGSMHLMDASVGLMPTFAIVGAGLPVAAGVALAAKLKKNDSVALTIFGDGSTNIGAFHETLNMASIFKLPIVFVIENNLYGEYTRINLSTPISDLADRADSYAMRKEIVDGQDIDAVRASISAAVKYAREGNGPSLIEAKTYRYSGHSRSDPATYRLPGELDEWKKRDPLDIAAAKLISNGTITGQDLEKLKSEIDTRVAKAIETVLASDGPSLEALMQHVSASRK</sequence>
<evidence type="ECO:0000313" key="5">
    <source>
        <dbReference type="EMBL" id="CAB4855599.1"/>
    </source>
</evidence>
<evidence type="ECO:0000256" key="1">
    <source>
        <dbReference type="ARBA" id="ARBA00001964"/>
    </source>
</evidence>
<evidence type="ECO:0000259" key="4">
    <source>
        <dbReference type="Pfam" id="PF00676"/>
    </source>
</evidence>
<protein>
    <submittedName>
        <fullName evidence="5">Unannotated protein</fullName>
    </submittedName>
</protein>
<proteinExistence type="predicted"/>
<evidence type="ECO:0000256" key="3">
    <source>
        <dbReference type="ARBA" id="ARBA00023052"/>
    </source>
</evidence>
<keyword evidence="3" id="KW-0786">Thiamine pyrophosphate</keyword>
<dbReference type="InterPro" id="IPR050642">
    <property type="entry name" value="PDH_E1_Alpha_Subunit"/>
</dbReference>
<dbReference type="PANTHER" id="PTHR11516:SF60">
    <property type="entry name" value="PYRUVATE DEHYDROGENASE E1 COMPONENT SUBUNIT ALPHA"/>
    <property type="match status" value="1"/>
</dbReference>